<name>A0A934PC79_9STRE</name>
<evidence type="ECO:0000259" key="10">
    <source>
        <dbReference type="PROSITE" id="PS50110"/>
    </source>
</evidence>
<evidence type="ECO:0000256" key="9">
    <source>
        <dbReference type="PROSITE-ProRule" id="PRU01091"/>
    </source>
</evidence>
<dbReference type="GO" id="GO:0006355">
    <property type="term" value="P:regulation of DNA-templated transcription"/>
    <property type="evidence" value="ECO:0007669"/>
    <property type="project" value="InterPro"/>
</dbReference>
<evidence type="ECO:0000256" key="2">
    <source>
        <dbReference type="ARBA" id="ARBA00023012"/>
    </source>
</evidence>
<dbReference type="EMBL" id="JAENBP010000011">
    <property type="protein sequence ID" value="MBJ8350390.1"/>
    <property type="molecule type" value="Genomic_DNA"/>
</dbReference>
<keyword evidence="1 8" id="KW-0597">Phosphoprotein</keyword>
<keyword evidence="5" id="KW-0804">Transcription</keyword>
<dbReference type="Proteomes" id="UP000644875">
    <property type="component" value="Unassembled WGS sequence"/>
</dbReference>
<evidence type="ECO:0000256" key="6">
    <source>
        <dbReference type="ARBA" id="ARBA00055621"/>
    </source>
</evidence>
<dbReference type="GO" id="GO:0005829">
    <property type="term" value="C:cytosol"/>
    <property type="evidence" value="ECO:0007669"/>
    <property type="project" value="TreeGrafter"/>
</dbReference>
<protein>
    <recommendedName>
        <fullName evidence="7">Transcriptional regulatory protein DltR</fullName>
    </recommendedName>
</protein>
<dbReference type="CDD" id="cd00383">
    <property type="entry name" value="trans_reg_C"/>
    <property type="match status" value="1"/>
</dbReference>
<dbReference type="InterPro" id="IPR011006">
    <property type="entry name" value="CheY-like_superfamily"/>
</dbReference>
<keyword evidence="13" id="KW-1185">Reference proteome</keyword>
<dbReference type="GO" id="GO:0032993">
    <property type="term" value="C:protein-DNA complex"/>
    <property type="evidence" value="ECO:0007669"/>
    <property type="project" value="TreeGrafter"/>
</dbReference>
<dbReference type="InterPro" id="IPR001867">
    <property type="entry name" value="OmpR/PhoB-type_DNA-bd"/>
</dbReference>
<dbReference type="Gene3D" id="3.40.50.2300">
    <property type="match status" value="1"/>
</dbReference>
<dbReference type="GO" id="GO:0000156">
    <property type="term" value="F:phosphorelay response regulator activity"/>
    <property type="evidence" value="ECO:0007669"/>
    <property type="project" value="TreeGrafter"/>
</dbReference>
<comment type="caution">
    <text evidence="12">The sequence shown here is derived from an EMBL/GenBank/DDBJ whole genome shotgun (WGS) entry which is preliminary data.</text>
</comment>
<dbReference type="PANTHER" id="PTHR48111:SF22">
    <property type="entry name" value="REGULATOR OF RPOS"/>
    <property type="match status" value="1"/>
</dbReference>
<dbReference type="AlphaFoldDB" id="A0A934PC79"/>
<evidence type="ECO:0000256" key="4">
    <source>
        <dbReference type="ARBA" id="ARBA00023125"/>
    </source>
</evidence>
<dbReference type="Pfam" id="PF00072">
    <property type="entry name" value="Response_reg"/>
    <property type="match status" value="1"/>
</dbReference>
<proteinExistence type="predicted"/>
<evidence type="ECO:0000313" key="12">
    <source>
        <dbReference type="EMBL" id="MBJ8350390.1"/>
    </source>
</evidence>
<dbReference type="FunFam" id="1.10.10.10:FF:000005">
    <property type="entry name" value="Two-component system response regulator"/>
    <property type="match status" value="1"/>
</dbReference>
<dbReference type="CDD" id="cd17625">
    <property type="entry name" value="REC_OmpR_DrrD-like"/>
    <property type="match status" value="1"/>
</dbReference>
<dbReference type="Gene3D" id="1.10.10.10">
    <property type="entry name" value="Winged helix-like DNA-binding domain superfamily/Winged helix DNA-binding domain"/>
    <property type="match status" value="1"/>
</dbReference>
<dbReference type="PROSITE" id="PS50110">
    <property type="entry name" value="RESPONSE_REGULATORY"/>
    <property type="match status" value="1"/>
</dbReference>
<dbReference type="Pfam" id="PF00486">
    <property type="entry name" value="Trans_reg_C"/>
    <property type="match status" value="1"/>
</dbReference>
<dbReference type="FunFam" id="3.40.50.2300:FF:000001">
    <property type="entry name" value="DNA-binding response regulator PhoB"/>
    <property type="match status" value="1"/>
</dbReference>
<dbReference type="Gene3D" id="6.10.250.690">
    <property type="match status" value="1"/>
</dbReference>
<sequence>MKILIVEDEFDLNKSIAKLLKTQHYTTDSAYNGQEALDYVAVSEYDVIILDVMMPKMDGFEFLKEIRNSGNQVPVLMLTAKDALEDRVFGLDSGADDYLTKPFAFDELMARLRAMMRRTNRKVLSNIINIHDVEIDLSLKQVRKNKELIDLTGKEYELLEYLARHRNQVLSREQIREHVWNLDYVGESNIIDVLIKNLRRKLDTDQEQSIILTKRGLGYVIPE</sequence>
<evidence type="ECO:0000256" key="7">
    <source>
        <dbReference type="ARBA" id="ARBA00071115"/>
    </source>
</evidence>
<dbReference type="SMART" id="SM00448">
    <property type="entry name" value="REC"/>
    <property type="match status" value="1"/>
</dbReference>
<feature type="domain" description="OmpR/PhoB-type" evidence="11">
    <location>
        <begin position="125"/>
        <end position="223"/>
    </location>
</feature>
<feature type="domain" description="Response regulatory" evidence="10">
    <location>
        <begin position="2"/>
        <end position="116"/>
    </location>
</feature>
<feature type="DNA-binding region" description="OmpR/PhoB-type" evidence="9">
    <location>
        <begin position="125"/>
        <end position="223"/>
    </location>
</feature>
<dbReference type="PROSITE" id="PS51755">
    <property type="entry name" value="OMPR_PHOB"/>
    <property type="match status" value="1"/>
</dbReference>
<keyword evidence="4 9" id="KW-0238">DNA-binding</keyword>
<evidence type="ECO:0000256" key="8">
    <source>
        <dbReference type="PROSITE-ProRule" id="PRU00169"/>
    </source>
</evidence>
<evidence type="ECO:0000256" key="1">
    <source>
        <dbReference type="ARBA" id="ARBA00022553"/>
    </source>
</evidence>
<dbReference type="InterPro" id="IPR016032">
    <property type="entry name" value="Sig_transdc_resp-reg_C-effctor"/>
</dbReference>
<evidence type="ECO:0000259" key="11">
    <source>
        <dbReference type="PROSITE" id="PS51755"/>
    </source>
</evidence>
<evidence type="ECO:0000313" key="13">
    <source>
        <dbReference type="Proteomes" id="UP000644875"/>
    </source>
</evidence>
<dbReference type="SUPFAM" id="SSF52172">
    <property type="entry name" value="CheY-like"/>
    <property type="match status" value="1"/>
</dbReference>
<dbReference type="InterPro" id="IPR001789">
    <property type="entry name" value="Sig_transdc_resp-reg_receiver"/>
</dbReference>
<dbReference type="PANTHER" id="PTHR48111">
    <property type="entry name" value="REGULATOR OF RPOS"/>
    <property type="match status" value="1"/>
</dbReference>
<feature type="modified residue" description="4-aspartylphosphate" evidence="8">
    <location>
        <position position="51"/>
    </location>
</feature>
<dbReference type="GO" id="GO:0000976">
    <property type="term" value="F:transcription cis-regulatory region binding"/>
    <property type="evidence" value="ECO:0007669"/>
    <property type="project" value="TreeGrafter"/>
</dbReference>
<organism evidence="12 13">
    <name type="scientific">Streptococcus zalophi</name>
    <dbReference type="NCBI Taxonomy" id="640031"/>
    <lineage>
        <taxon>Bacteria</taxon>
        <taxon>Bacillati</taxon>
        <taxon>Bacillota</taxon>
        <taxon>Bacilli</taxon>
        <taxon>Lactobacillales</taxon>
        <taxon>Streptococcaceae</taxon>
        <taxon>Streptococcus</taxon>
    </lineage>
</organism>
<dbReference type="SMART" id="SM00862">
    <property type="entry name" value="Trans_reg_C"/>
    <property type="match status" value="1"/>
</dbReference>
<keyword evidence="2" id="KW-0902">Two-component regulatory system</keyword>
<keyword evidence="3" id="KW-0805">Transcription regulation</keyword>
<comment type="function">
    <text evidence="6">Member of the two-component regulatory system DltS/DltR. Regulates the expression of the dlt operon.</text>
</comment>
<gene>
    <name evidence="12" type="ORF">JHK64_07110</name>
</gene>
<dbReference type="RefSeq" id="WP_199568297.1">
    <property type="nucleotide sequence ID" value="NZ_JAENBP010000011.1"/>
</dbReference>
<dbReference type="InterPro" id="IPR039420">
    <property type="entry name" value="WalR-like"/>
</dbReference>
<evidence type="ECO:0000256" key="3">
    <source>
        <dbReference type="ARBA" id="ARBA00023015"/>
    </source>
</evidence>
<accession>A0A934PC79</accession>
<evidence type="ECO:0000256" key="5">
    <source>
        <dbReference type="ARBA" id="ARBA00023163"/>
    </source>
</evidence>
<reference evidence="12 13" key="1">
    <citation type="journal article" date="2021" name="Int. J. Syst. Evol. Microbiol.">
        <title>Streptococcus vicugnae sp. nov., isolated from faeces of alpacas (Vicugna pacos) and cattle (Bos taurus), Streptococcus zalophi sp. nov., and Streptococcus pacificus sp. nov., isolated from respiratory tract of California sea lions (Zalophus californianus).</title>
        <authorList>
            <person name="Volokhov D.V."/>
            <person name="Zagorodnyaya T.A."/>
            <person name="Shen Z."/>
            <person name="Blom J."/>
            <person name="Furtak V.A."/>
            <person name="Eisenberg T."/>
            <person name="Fan P."/>
            <person name="Jeong K.C."/>
            <person name="Gao Y."/>
            <person name="Zhang S."/>
            <person name="Amselle M."/>
        </authorList>
    </citation>
    <scope>NUCLEOTIDE SEQUENCE [LARGE SCALE GENOMIC DNA]</scope>
    <source>
        <strain evidence="13">CSL7508-lung</strain>
    </source>
</reference>
<dbReference type="InterPro" id="IPR036388">
    <property type="entry name" value="WH-like_DNA-bd_sf"/>
</dbReference>
<dbReference type="SUPFAM" id="SSF46894">
    <property type="entry name" value="C-terminal effector domain of the bipartite response regulators"/>
    <property type="match status" value="1"/>
</dbReference>